<dbReference type="Gene3D" id="1.20.5.1940">
    <property type="match status" value="1"/>
</dbReference>
<dbReference type="EMBL" id="JAVRJZ010000002">
    <property type="protein sequence ID" value="KAK2726122.1"/>
    <property type="molecule type" value="Genomic_DNA"/>
</dbReference>
<keyword evidence="1 2" id="KW-0728">SH3 domain</keyword>
<dbReference type="Pfam" id="PF00018">
    <property type="entry name" value="SH3_1"/>
    <property type="match status" value="1"/>
</dbReference>
<dbReference type="InterPro" id="IPR036028">
    <property type="entry name" value="SH3-like_dom_sf"/>
</dbReference>
<dbReference type="CDD" id="cd11820">
    <property type="entry name" value="SH3_STAM"/>
    <property type="match status" value="1"/>
</dbReference>
<dbReference type="Proteomes" id="UP001187531">
    <property type="component" value="Unassembled WGS sequence"/>
</dbReference>
<evidence type="ECO:0000313" key="4">
    <source>
        <dbReference type="EMBL" id="KAK2726122.1"/>
    </source>
</evidence>
<dbReference type="SMART" id="SM00326">
    <property type="entry name" value="SH3"/>
    <property type="match status" value="1"/>
</dbReference>
<dbReference type="CDD" id="cd21388">
    <property type="entry name" value="GAT_STAM"/>
    <property type="match status" value="1"/>
</dbReference>
<accession>A0AA88ISS5</accession>
<dbReference type="PANTHER" id="PTHR45929">
    <property type="entry name" value="JAK PATHWAY SIGNAL TRANSDUCTION ADAPTOR MOLECULE"/>
    <property type="match status" value="1"/>
</dbReference>
<evidence type="ECO:0000259" key="3">
    <source>
        <dbReference type="PROSITE" id="PS50002"/>
    </source>
</evidence>
<dbReference type="PRINTS" id="PR00452">
    <property type="entry name" value="SH3DOMAIN"/>
</dbReference>
<evidence type="ECO:0000256" key="1">
    <source>
        <dbReference type="ARBA" id="ARBA00022443"/>
    </source>
</evidence>
<dbReference type="InterPro" id="IPR001452">
    <property type="entry name" value="SH3_domain"/>
</dbReference>
<dbReference type="Gene3D" id="1.10.287.450">
    <property type="entry name" value="Helix hairpin bin"/>
    <property type="match status" value="1"/>
</dbReference>
<gene>
    <name evidence="4" type="ORF">QYM36_000545</name>
</gene>
<dbReference type="GO" id="GO:0043328">
    <property type="term" value="P:protein transport to vacuole involved in ubiquitin-dependent protein catabolic process via the multivesicular body sorting pathway"/>
    <property type="evidence" value="ECO:0007669"/>
    <property type="project" value="TreeGrafter"/>
</dbReference>
<dbReference type="PANTHER" id="PTHR45929:SF3">
    <property type="entry name" value="JAK PATHWAY SIGNAL TRANSDUCTION ADAPTOR MOLECULE"/>
    <property type="match status" value="1"/>
</dbReference>
<feature type="domain" description="SH3" evidence="3">
    <location>
        <begin position="241"/>
        <end position="300"/>
    </location>
</feature>
<evidence type="ECO:0000313" key="5">
    <source>
        <dbReference type="Proteomes" id="UP001187531"/>
    </source>
</evidence>
<dbReference type="Gene3D" id="2.30.30.40">
    <property type="entry name" value="SH3 Domains"/>
    <property type="match status" value="1"/>
</dbReference>
<evidence type="ECO:0000256" key="2">
    <source>
        <dbReference type="PROSITE-ProRule" id="PRU00192"/>
    </source>
</evidence>
<name>A0AA88ISS5_ARTSF</name>
<dbReference type="InterPro" id="IPR050670">
    <property type="entry name" value="STAM"/>
</dbReference>
<organism evidence="4 5">
    <name type="scientific">Artemia franciscana</name>
    <name type="common">Brine shrimp</name>
    <name type="synonym">Artemia sanfranciscana</name>
    <dbReference type="NCBI Taxonomy" id="6661"/>
    <lineage>
        <taxon>Eukaryota</taxon>
        <taxon>Metazoa</taxon>
        <taxon>Ecdysozoa</taxon>
        <taxon>Arthropoda</taxon>
        <taxon>Crustacea</taxon>
        <taxon>Branchiopoda</taxon>
        <taxon>Anostraca</taxon>
        <taxon>Artemiidae</taxon>
        <taxon>Artemia</taxon>
    </lineage>
</organism>
<reference evidence="4" key="1">
    <citation type="submission" date="2023-07" db="EMBL/GenBank/DDBJ databases">
        <title>Chromosome-level genome assembly of Artemia franciscana.</title>
        <authorList>
            <person name="Jo E."/>
        </authorList>
    </citation>
    <scope>NUCLEOTIDE SEQUENCE</scope>
    <source>
        <tissue evidence="4">Whole body</tissue>
    </source>
</reference>
<comment type="caution">
    <text evidence="4">The sequence shown here is derived from an EMBL/GenBank/DDBJ whole genome shotgun (WGS) entry which is preliminary data.</text>
</comment>
<keyword evidence="5" id="KW-1185">Reference proteome</keyword>
<dbReference type="PROSITE" id="PS50002">
    <property type="entry name" value="SH3"/>
    <property type="match status" value="1"/>
</dbReference>
<dbReference type="SUPFAM" id="SSF50044">
    <property type="entry name" value="SH3-domain"/>
    <property type="match status" value="1"/>
</dbReference>
<proteinExistence type="predicted"/>
<dbReference type="AlphaFoldDB" id="A0AA88ISS5"/>
<protein>
    <recommendedName>
        <fullName evidence="3">SH3 domain-containing protein</fullName>
    </recommendedName>
</protein>
<dbReference type="GO" id="GO:0033565">
    <property type="term" value="C:ESCRT-0 complex"/>
    <property type="evidence" value="ECO:0007669"/>
    <property type="project" value="TreeGrafter"/>
</dbReference>
<sequence length="508" mass="56265">MIPTVSEYAQVSAAMRATHFLSGITSCCLTKDLRRSLRAPSLECELERRRLEQEAQRLQDAILKTLGPAGEVLKRREARILSLRNLDQKIFAVRSLFTERQREEEGELAVSREQAEFLEDIPDKGVPDAIAAHPQFAPPEEKMSFPYLLDPNWLEANGLWATDMQNHPGGVAASLLKFNFEEEHRSAIAHLGGLHALAELLQLSLKESQKSSSTRGISTTSSSLYPLTSMLSSETQAAQPIVKKQARALYDFEAAEDNELTFLAGEIVNIIDDSDPNWWKGTNHRGEGLFPANFVTTNLDEEQEETPTVGTTSVEQGEVQLTQEEIQPVGIDEEKTDTLLRLLHDADPQGEVPDPPQLPNLEVQVNSMAPLIDAELDRIDRKHFALTKLNSELVESLNMYHNLMRESPFNSKYSPYQKPIGSVGSLQPSYYPPEQPTLPPPGVTYGNHHHPGYGPALLGTAFPPGSEMSHPAYGMHSMGNETPILAQRSSVANKEVTKATTSVESNRS</sequence>